<proteinExistence type="predicted"/>
<dbReference type="SUPFAM" id="SSF53448">
    <property type="entry name" value="Nucleotide-diphospho-sugar transferases"/>
    <property type="match status" value="1"/>
</dbReference>
<evidence type="ECO:0000259" key="2">
    <source>
        <dbReference type="Pfam" id="PF00535"/>
    </source>
</evidence>
<dbReference type="EMBL" id="AMGO01000061">
    <property type="protein sequence ID" value="EKE43382.1"/>
    <property type="molecule type" value="Genomic_DNA"/>
</dbReference>
<sequence>MTPAVSVVLPAFNVAPLVGATVASLAAQDWPAIELIAVDDGSADGTADVLAAALDAFRGPGRGARLIRQANGGLGAARNVGLRHATADRVLFLDGDDLLDPGALSTLMRALDAAPQADIVFPRCRHIDEGGVPLGIVSPAPPRPIGAAALITDNPIHTDSGLLIRRAAIDRASGFDTALPSCIGIDFLIRATAGRGACILPVDAVLVGYRRRDGQITADWRRQRAGWTVAARRARDAGVLDARDWRFALARNRIVWATTAYRTGYHADARALMRAALRASPAAVLGDPHGRIRLAATLTTLLPPLHAVLVRKQSAPPCRSLGRKIADVNES</sequence>
<protein>
    <recommendedName>
        <fullName evidence="2">Glycosyltransferase 2-like domain-containing protein</fullName>
    </recommendedName>
</protein>
<dbReference type="Pfam" id="PF00535">
    <property type="entry name" value="Glycos_transf_2"/>
    <property type="match status" value="1"/>
</dbReference>
<dbReference type="InterPro" id="IPR029044">
    <property type="entry name" value="Nucleotide-diphossugar_trans"/>
</dbReference>
<dbReference type="AlphaFoldDB" id="K2H9S5"/>
<name>K2H9S5_9RHOB</name>
<dbReference type="OrthoDB" id="5291101at2"/>
<gene>
    <name evidence="3" type="ORF">OCGS_2514</name>
</gene>
<keyword evidence="1" id="KW-0732">Signal</keyword>
<feature type="domain" description="Glycosyltransferase 2-like" evidence="2">
    <location>
        <begin position="6"/>
        <end position="170"/>
    </location>
</feature>
<keyword evidence="4" id="KW-1185">Reference proteome</keyword>
<feature type="chain" id="PRO_5003861085" description="Glycosyltransferase 2-like domain-containing protein" evidence="1">
    <location>
        <begin position="21"/>
        <end position="331"/>
    </location>
</feature>
<dbReference type="InterPro" id="IPR001173">
    <property type="entry name" value="Glyco_trans_2-like"/>
</dbReference>
<accession>K2H9S5</accession>
<organism evidence="3 4">
    <name type="scientific">Oceaniovalibus guishaninsula JLT2003</name>
    <dbReference type="NCBI Taxonomy" id="1231392"/>
    <lineage>
        <taxon>Bacteria</taxon>
        <taxon>Pseudomonadati</taxon>
        <taxon>Pseudomonadota</taxon>
        <taxon>Alphaproteobacteria</taxon>
        <taxon>Rhodobacterales</taxon>
        <taxon>Roseobacteraceae</taxon>
        <taxon>Oceaniovalibus</taxon>
    </lineage>
</organism>
<evidence type="ECO:0000313" key="4">
    <source>
        <dbReference type="Proteomes" id="UP000006765"/>
    </source>
</evidence>
<feature type="signal peptide" evidence="1">
    <location>
        <begin position="1"/>
        <end position="20"/>
    </location>
</feature>
<dbReference type="STRING" id="1231392.OCGS_2514"/>
<evidence type="ECO:0000256" key="1">
    <source>
        <dbReference type="SAM" id="SignalP"/>
    </source>
</evidence>
<dbReference type="GO" id="GO:0044010">
    <property type="term" value="P:single-species biofilm formation"/>
    <property type="evidence" value="ECO:0007669"/>
    <property type="project" value="TreeGrafter"/>
</dbReference>
<dbReference type="PANTHER" id="PTHR43685:SF2">
    <property type="entry name" value="GLYCOSYLTRANSFERASE 2-LIKE DOMAIN-CONTAINING PROTEIN"/>
    <property type="match status" value="1"/>
</dbReference>
<evidence type="ECO:0000313" key="3">
    <source>
        <dbReference type="EMBL" id="EKE43382.1"/>
    </source>
</evidence>
<reference evidence="3 4" key="1">
    <citation type="journal article" date="2012" name="J. Bacteriol.">
        <title>Draft Genome Sequence of Oceaniovalibus guishaninsula JLT2003T.</title>
        <authorList>
            <person name="Tang K."/>
            <person name="Liu K."/>
            <person name="Jiao N."/>
        </authorList>
    </citation>
    <scope>NUCLEOTIDE SEQUENCE [LARGE SCALE GENOMIC DNA]</scope>
    <source>
        <strain evidence="3 4">JLT2003</strain>
    </source>
</reference>
<dbReference type="PANTHER" id="PTHR43685">
    <property type="entry name" value="GLYCOSYLTRANSFERASE"/>
    <property type="match status" value="1"/>
</dbReference>
<dbReference type="Proteomes" id="UP000006765">
    <property type="component" value="Unassembled WGS sequence"/>
</dbReference>
<dbReference type="eggNOG" id="COG1215">
    <property type="taxonomic scope" value="Bacteria"/>
</dbReference>
<dbReference type="PATRIC" id="fig|1231392.3.peg.2528"/>
<dbReference type="RefSeq" id="WP_007427666.1">
    <property type="nucleotide sequence ID" value="NZ_AMGO01000061.1"/>
</dbReference>
<dbReference type="Gene3D" id="3.90.550.10">
    <property type="entry name" value="Spore Coat Polysaccharide Biosynthesis Protein SpsA, Chain A"/>
    <property type="match status" value="1"/>
</dbReference>
<dbReference type="InterPro" id="IPR050834">
    <property type="entry name" value="Glycosyltransf_2"/>
</dbReference>
<comment type="caution">
    <text evidence="3">The sequence shown here is derived from an EMBL/GenBank/DDBJ whole genome shotgun (WGS) entry which is preliminary data.</text>
</comment>
<dbReference type="CDD" id="cd00761">
    <property type="entry name" value="Glyco_tranf_GTA_type"/>
    <property type="match status" value="1"/>
</dbReference>